<name>A0A1V9X139_9ACAR</name>
<comment type="caution">
    <text evidence="1">The sequence shown here is derived from an EMBL/GenBank/DDBJ whole genome shotgun (WGS) entry which is preliminary data.</text>
</comment>
<protein>
    <submittedName>
        <fullName evidence="1">Uncharacterized protein</fullName>
    </submittedName>
</protein>
<gene>
    <name evidence="1" type="ORF">BIW11_13783</name>
</gene>
<evidence type="ECO:0000313" key="1">
    <source>
        <dbReference type="EMBL" id="OQR67012.1"/>
    </source>
</evidence>
<evidence type="ECO:0000313" key="2">
    <source>
        <dbReference type="Proteomes" id="UP000192247"/>
    </source>
</evidence>
<dbReference type="Proteomes" id="UP000192247">
    <property type="component" value="Unassembled WGS sequence"/>
</dbReference>
<proteinExistence type="predicted"/>
<keyword evidence="2" id="KW-1185">Reference proteome</keyword>
<dbReference type="OrthoDB" id="423498at2759"/>
<dbReference type="InParanoid" id="A0A1V9X139"/>
<dbReference type="EMBL" id="MNPL01030281">
    <property type="protein sequence ID" value="OQR67012.1"/>
    <property type="molecule type" value="Genomic_DNA"/>
</dbReference>
<sequence length="242" mass="26821">MPTIAVNPLLGGTVGPWPRPYAKEPTSIHFDSVVTFAVPFTVKTPGTTSSHVNDDSCVDGVGQRKRLRYLGRWIMTSGQIISTMANAMGRLRAGTRGSFLSDGTFRLKNGSLCSFTAAGRIMRIDPNTVELLTDVQIPATKTTSCLGGTADERALRHFGIRPIQRFQSSSRTPEPSPKLYGLDVQDVSLRTLNLFECHGEDTFTLYPSRVRRTPLRYEPLRVRDSFLQTVLMQRACGNLAWL</sequence>
<organism evidence="1 2">
    <name type="scientific">Tropilaelaps mercedesae</name>
    <dbReference type="NCBI Taxonomy" id="418985"/>
    <lineage>
        <taxon>Eukaryota</taxon>
        <taxon>Metazoa</taxon>
        <taxon>Ecdysozoa</taxon>
        <taxon>Arthropoda</taxon>
        <taxon>Chelicerata</taxon>
        <taxon>Arachnida</taxon>
        <taxon>Acari</taxon>
        <taxon>Parasitiformes</taxon>
        <taxon>Mesostigmata</taxon>
        <taxon>Gamasina</taxon>
        <taxon>Dermanyssoidea</taxon>
        <taxon>Laelapidae</taxon>
        <taxon>Tropilaelaps</taxon>
    </lineage>
</organism>
<reference evidence="1 2" key="1">
    <citation type="journal article" date="2017" name="Gigascience">
        <title>Draft genome of the honey bee ectoparasitic mite, Tropilaelaps mercedesae, is shaped by the parasitic life history.</title>
        <authorList>
            <person name="Dong X."/>
            <person name="Armstrong S.D."/>
            <person name="Xia D."/>
            <person name="Makepeace B.L."/>
            <person name="Darby A.C."/>
            <person name="Kadowaki T."/>
        </authorList>
    </citation>
    <scope>NUCLEOTIDE SEQUENCE [LARGE SCALE GENOMIC DNA]</scope>
    <source>
        <strain evidence="1">Wuxi-XJTLU</strain>
    </source>
</reference>
<accession>A0A1V9X139</accession>
<dbReference type="AlphaFoldDB" id="A0A1V9X139"/>